<evidence type="ECO:0000313" key="2">
    <source>
        <dbReference type="Proteomes" id="UP000055048"/>
    </source>
</evidence>
<name>A0A0V0SYZ0_9BILA</name>
<comment type="caution">
    <text evidence="1">The sequence shown here is derived from an EMBL/GenBank/DDBJ whole genome shotgun (WGS) entry which is preliminary data.</text>
</comment>
<proteinExistence type="predicted"/>
<keyword evidence="2" id="KW-1185">Reference proteome</keyword>
<dbReference type="AlphaFoldDB" id="A0A0V0SYZ0"/>
<protein>
    <submittedName>
        <fullName evidence="1">Uncharacterized protein</fullName>
    </submittedName>
</protein>
<gene>
    <name evidence="1" type="ORF">T05_2683</name>
</gene>
<reference evidence="1 2" key="1">
    <citation type="submission" date="2015-01" db="EMBL/GenBank/DDBJ databases">
        <title>Evolution of Trichinella species and genotypes.</title>
        <authorList>
            <person name="Korhonen P.K."/>
            <person name="Edoardo P."/>
            <person name="Giuseppe L.R."/>
            <person name="Gasser R.B."/>
        </authorList>
    </citation>
    <scope>NUCLEOTIDE SEQUENCE [LARGE SCALE GENOMIC DNA]</scope>
    <source>
        <strain evidence="1">ISS417</strain>
    </source>
</reference>
<accession>A0A0V0SYZ0</accession>
<organism evidence="1 2">
    <name type="scientific">Trichinella murrelli</name>
    <dbReference type="NCBI Taxonomy" id="144512"/>
    <lineage>
        <taxon>Eukaryota</taxon>
        <taxon>Metazoa</taxon>
        <taxon>Ecdysozoa</taxon>
        <taxon>Nematoda</taxon>
        <taxon>Enoplea</taxon>
        <taxon>Dorylaimia</taxon>
        <taxon>Trichinellida</taxon>
        <taxon>Trichinellidae</taxon>
        <taxon>Trichinella</taxon>
    </lineage>
</organism>
<evidence type="ECO:0000313" key="1">
    <source>
        <dbReference type="EMBL" id="KRX32079.1"/>
    </source>
</evidence>
<dbReference type="EMBL" id="JYDJ01001400">
    <property type="protein sequence ID" value="KRX32079.1"/>
    <property type="molecule type" value="Genomic_DNA"/>
</dbReference>
<dbReference type="Proteomes" id="UP000055048">
    <property type="component" value="Unassembled WGS sequence"/>
</dbReference>
<sequence>MECCCIYSWISLKIRTNTIIRNEVSPWATAYYTNYANSLCSGVT</sequence>